<dbReference type="Gene3D" id="3.30.420.40">
    <property type="match status" value="1"/>
</dbReference>
<dbReference type="InterPro" id="IPR043129">
    <property type="entry name" value="ATPase_NBD"/>
</dbReference>
<dbReference type="GO" id="GO:0004340">
    <property type="term" value="F:glucokinase activity"/>
    <property type="evidence" value="ECO:0007669"/>
    <property type="project" value="InterPro"/>
</dbReference>
<protein>
    <submittedName>
        <fullName evidence="4">Glucokinase</fullName>
    </submittedName>
</protein>
<dbReference type="PANTHER" id="PTHR47690:SF1">
    <property type="entry name" value="GLUCOKINASE"/>
    <property type="match status" value="1"/>
</dbReference>
<dbReference type="eggNOG" id="COG0837">
    <property type="taxonomic scope" value="Bacteria"/>
</dbReference>
<dbReference type="HOGENOM" id="CLU_042582_1_0_5"/>
<dbReference type="InterPro" id="IPR003836">
    <property type="entry name" value="Glucokinase"/>
</dbReference>
<dbReference type="RefSeq" id="WP_009806699.1">
    <property type="nucleotide sequence ID" value="NZ_CH724131.1"/>
</dbReference>
<evidence type="ECO:0000256" key="1">
    <source>
        <dbReference type="ARBA" id="ARBA00022679"/>
    </source>
</evidence>
<dbReference type="Proteomes" id="UP000004318">
    <property type="component" value="Unassembled WGS sequence"/>
</dbReference>
<dbReference type="STRING" id="252305.OB2597_12401"/>
<keyword evidence="1" id="KW-0808">Transferase</keyword>
<dbReference type="OrthoDB" id="9800595at2"/>
<proteinExistence type="inferred from homology"/>
<accession>A3TWQ0</accession>
<dbReference type="CDD" id="cd24008">
    <property type="entry name" value="ASKHA_NBD_GLK"/>
    <property type="match status" value="1"/>
</dbReference>
<dbReference type="PANTHER" id="PTHR47690">
    <property type="entry name" value="GLUCOKINASE"/>
    <property type="match status" value="1"/>
</dbReference>
<organism evidence="4 5">
    <name type="scientific">Pseudooceanicola batsensis (strain ATCC BAA-863 / DSM 15984 / KCTC 12145 / HTCC2597)</name>
    <name type="common">Oceanicola batsensis</name>
    <dbReference type="NCBI Taxonomy" id="252305"/>
    <lineage>
        <taxon>Bacteria</taxon>
        <taxon>Pseudomonadati</taxon>
        <taxon>Pseudomonadota</taxon>
        <taxon>Alphaproteobacteria</taxon>
        <taxon>Rhodobacterales</taxon>
        <taxon>Paracoccaceae</taxon>
        <taxon>Pseudooceanicola</taxon>
    </lineage>
</organism>
<dbReference type="GO" id="GO:0005524">
    <property type="term" value="F:ATP binding"/>
    <property type="evidence" value="ECO:0007669"/>
    <property type="project" value="InterPro"/>
</dbReference>
<dbReference type="AlphaFoldDB" id="A3TWQ0"/>
<keyword evidence="5" id="KW-1185">Reference proteome</keyword>
<dbReference type="GO" id="GO:0006096">
    <property type="term" value="P:glycolytic process"/>
    <property type="evidence" value="ECO:0007669"/>
    <property type="project" value="InterPro"/>
</dbReference>
<reference evidence="4 5" key="1">
    <citation type="journal article" date="2010" name="J. Bacteriol.">
        <title>Genome sequences of Oceanicola granulosus HTCC2516(T) and Oceanicola batsensis HTCC2597(TDelta).</title>
        <authorList>
            <person name="Thrash J.C."/>
            <person name="Cho J.C."/>
            <person name="Vergin K.L."/>
            <person name="Giovannoni S.J."/>
        </authorList>
    </citation>
    <scope>NUCLEOTIDE SEQUENCE [LARGE SCALE GENOMIC DNA]</scope>
    <source>
        <strain evidence="5">ATCC BAA-863 / DSM 15984 / KCTC 12145 / HTCC2597</strain>
    </source>
</reference>
<dbReference type="GO" id="GO:0005829">
    <property type="term" value="C:cytosol"/>
    <property type="evidence" value="ECO:0007669"/>
    <property type="project" value="TreeGrafter"/>
</dbReference>
<dbReference type="Pfam" id="PF02685">
    <property type="entry name" value="Glucokinase"/>
    <property type="match status" value="1"/>
</dbReference>
<comment type="similarity">
    <text evidence="3">Belongs to the bacterial glucokinase family.</text>
</comment>
<dbReference type="InterPro" id="IPR050201">
    <property type="entry name" value="Bacterial_glucokinase"/>
</dbReference>
<keyword evidence="2 4" id="KW-0418">Kinase</keyword>
<gene>
    <name evidence="4" type="ORF">OB2597_12401</name>
</gene>
<evidence type="ECO:0000313" key="5">
    <source>
        <dbReference type="Proteomes" id="UP000004318"/>
    </source>
</evidence>
<name>A3TWQ0_PSEBH</name>
<dbReference type="EMBL" id="AAMO01000003">
    <property type="protein sequence ID" value="EAQ04046.1"/>
    <property type="molecule type" value="Genomic_DNA"/>
</dbReference>
<evidence type="ECO:0000256" key="2">
    <source>
        <dbReference type="ARBA" id="ARBA00022777"/>
    </source>
</evidence>
<dbReference type="Gene3D" id="3.40.367.20">
    <property type="match status" value="1"/>
</dbReference>
<comment type="caution">
    <text evidence="4">The sequence shown here is derived from an EMBL/GenBank/DDBJ whole genome shotgun (WGS) entry which is preliminary data.</text>
</comment>
<dbReference type="SUPFAM" id="SSF53067">
    <property type="entry name" value="Actin-like ATPase domain"/>
    <property type="match status" value="1"/>
</dbReference>
<evidence type="ECO:0000313" key="4">
    <source>
        <dbReference type="EMBL" id="EAQ04046.1"/>
    </source>
</evidence>
<sequence length="330" mass="35037">MSHPWFLVADIGGSNVRFGAYRDDGRIDQADFRTQSEASIPDLAAQFCDRIGTPPEAAVLAVAGPVRDNSVKITNARHVLSGDDVAQRTGARAVRLINDFSAVAWATLGLTETDLCHVAGPPDLPRHGNRFLIGPGTGLGVGALVETQDGRFTSVASEGGHVGIAPRDRSEIPVFEALRDLQSEAFYGTSLVIEADLLLSGSGLPVLCDAVRISEGDGARNLDAAAVLAAARTGGDAAATRAVDMFRTHLASLAGDFALSFGATGGVFIAGGVATRNPWLFDERFREAFEEGGRFTGERRQFSVFLMRALDIGLEGAWRYCKSWIMQGKG</sequence>
<dbReference type="GO" id="GO:0005536">
    <property type="term" value="F:D-glucose binding"/>
    <property type="evidence" value="ECO:0007669"/>
    <property type="project" value="InterPro"/>
</dbReference>
<evidence type="ECO:0000256" key="3">
    <source>
        <dbReference type="RuleBase" id="RU004046"/>
    </source>
</evidence>